<proteinExistence type="predicted"/>
<protein>
    <submittedName>
        <fullName evidence="1">Uncharacterized protein</fullName>
    </submittedName>
</protein>
<keyword evidence="2" id="KW-1185">Reference proteome</keyword>
<dbReference type="Proteomes" id="UP000229945">
    <property type="component" value="Segment"/>
</dbReference>
<evidence type="ECO:0000313" key="2">
    <source>
        <dbReference type="Proteomes" id="UP000229945"/>
    </source>
</evidence>
<reference evidence="1 2" key="1">
    <citation type="journal article" date="2016" name="Front. Microbiol.">
        <title>Characterization of Novel Bacteriophages for Biocontrol of Bacterial Blight in Leek Caused by Pseudomonas syringae pv. porri.</title>
        <authorList>
            <person name="Rombouts S."/>
            <person name="Lavigne R."/>
        </authorList>
    </citation>
    <scope>NUCLEOTIDE SEQUENCE [LARGE SCALE GENOMIC DNA]</scope>
</reference>
<sequence>MRQGTRQVFTESGVVSQSKVPSEFYLDLQKRMITLELEKQASLPRNWYTGFRAYFLGT</sequence>
<name>A0A142IF75_9CAUD</name>
<evidence type="ECO:0000313" key="1">
    <source>
        <dbReference type="EMBL" id="AMR57880.1"/>
    </source>
</evidence>
<dbReference type="EMBL" id="KU130129">
    <property type="protein sequence ID" value="AMR57880.1"/>
    <property type="molecule type" value="Genomic_DNA"/>
</dbReference>
<gene>
    <name evidence="1" type="ORF">vB_PsyM_KIL4_0156</name>
</gene>
<accession>A0A142IF75</accession>
<organism evidence="1 2">
    <name type="scientific">Pseudomonas phage vB_PsyM_KIL4</name>
    <dbReference type="NCBI Taxonomy" id="1777069"/>
    <lineage>
        <taxon>Viruses</taxon>
        <taxon>Duplodnaviria</taxon>
        <taxon>Heunggongvirae</taxon>
        <taxon>Uroviricota</taxon>
        <taxon>Caudoviricetes</taxon>
        <taxon>Vandenendeviridae</taxon>
        <taxon>Gorskivirinae</taxon>
        <taxon>Flaumdravirus</taxon>
        <taxon>Flaumdravirus KIL2</taxon>
    </lineage>
</organism>